<protein>
    <submittedName>
        <fullName evidence="1">N-formylglutamate amidohydrolase</fullName>
    </submittedName>
</protein>
<evidence type="ECO:0000313" key="2">
    <source>
        <dbReference type="Proteomes" id="UP001262410"/>
    </source>
</evidence>
<dbReference type="SUPFAM" id="SSF53187">
    <property type="entry name" value="Zn-dependent exopeptidases"/>
    <property type="match status" value="1"/>
</dbReference>
<gene>
    <name evidence="1" type="ORF">E9232_002089</name>
</gene>
<dbReference type="InterPro" id="IPR011227">
    <property type="entry name" value="UCP029730"/>
</dbReference>
<name>A0ABU1JNH9_9PROT</name>
<reference evidence="1 2" key="1">
    <citation type="submission" date="2023-07" db="EMBL/GenBank/DDBJ databases">
        <title>Sorghum-associated microbial communities from plants grown in Nebraska, USA.</title>
        <authorList>
            <person name="Schachtman D."/>
        </authorList>
    </citation>
    <scope>NUCLEOTIDE SEQUENCE [LARGE SCALE GENOMIC DNA]</scope>
    <source>
        <strain evidence="1 2">584</strain>
    </source>
</reference>
<organism evidence="1 2">
    <name type="scientific">Inquilinus ginsengisoli</name>
    <dbReference type="NCBI Taxonomy" id="363840"/>
    <lineage>
        <taxon>Bacteria</taxon>
        <taxon>Pseudomonadati</taxon>
        <taxon>Pseudomonadota</taxon>
        <taxon>Alphaproteobacteria</taxon>
        <taxon>Rhodospirillales</taxon>
        <taxon>Rhodospirillaceae</taxon>
        <taxon>Inquilinus</taxon>
    </lineage>
</organism>
<dbReference type="PIRSF" id="PIRSF029730">
    <property type="entry name" value="UCP029730"/>
    <property type="match status" value="1"/>
</dbReference>
<dbReference type="Proteomes" id="UP001262410">
    <property type="component" value="Unassembled WGS sequence"/>
</dbReference>
<proteinExistence type="predicted"/>
<dbReference type="RefSeq" id="WP_309793856.1">
    <property type="nucleotide sequence ID" value="NZ_JAVDPW010000003.1"/>
</dbReference>
<keyword evidence="2" id="KW-1185">Reference proteome</keyword>
<accession>A0ABU1JNH9</accession>
<sequence length="277" mass="29478">MTLLSPADPDMPAPLLAEDEPPVFEVVNAGGRGAVVLTCDHASNRMPARLGSLGLGAADIASHIAWDPGAAWVARRLSVLLDAPLVLSGYSRLVVDCNRPRGVPGSIPKTSAGVPVPGNQDLTEAERAQRFDTLVVPYQTAIGHLLDARAAARVSTVLLAIHSFTPDFPGQQRPWPIALAYRHDGGLARPLVDRLRQDPAARPVGDNQPYFIGDDSDYTIPVQAERRGLSNVLVEIRQDGLGREADADRWAECLAAAVSPLLPGLARIPTPSETPTP</sequence>
<dbReference type="InterPro" id="IPR007709">
    <property type="entry name" value="N-FG_amidohydro"/>
</dbReference>
<comment type="caution">
    <text evidence="1">The sequence shown here is derived from an EMBL/GenBank/DDBJ whole genome shotgun (WGS) entry which is preliminary data.</text>
</comment>
<dbReference type="Gene3D" id="3.40.630.40">
    <property type="entry name" value="Zn-dependent exopeptidases"/>
    <property type="match status" value="1"/>
</dbReference>
<dbReference type="Pfam" id="PF05013">
    <property type="entry name" value="FGase"/>
    <property type="match status" value="1"/>
</dbReference>
<dbReference type="EMBL" id="JAVDPW010000003">
    <property type="protein sequence ID" value="MDR6289574.1"/>
    <property type="molecule type" value="Genomic_DNA"/>
</dbReference>
<evidence type="ECO:0000313" key="1">
    <source>
        <dbReference type="EMBL" id="MDR6289574.1"/>
    </source>
</evidence>